<organism evidence="1 2">
    <name type="scientific">Coniochaeta pulveracea</name>
    <dbReference type="NCBI Taxonomy" id="177199"/>
    <lineage>
        <taxon>Eukaryota</taxon>
        <taxon>Fungi</taxon>
        <taxon>Dikarya</taxon>
        <taxon>Ascomycota</taxon>
        <taxon>Pezizomycotina</taxon>
        <taxon>Sordariomycetes</taxon>
        <taxon>Sordariomycetidae</taxon>
        <taxon>Coniochaetales</taxon>
        <taxon>Coniochaetaceae</taxon>
        <taxon>Coniochaeta</taxon>
    </lineage>
</organism>
<dbReference type="Proteomes" id="UP000275385">
    <property type="component" value="Unassembled WGS sequence"/>
</dbReference>
<dbReference type="Gene3D" id="3.80.10.10">
    <property type="entry name" value="Ribonuclease Inhibitor"/>
    <property type="match status" value="1"/>
</dbReference>
<dbReference type="InterPro" id="IPR032675">
    <property type="entry name" value="LRR_dom_sf"/>
</dbReference>
<dbReference type="AlphaFoldDB" id="A0A420Y3D0"/>
<proteinExistence type="predicted"/>
<reference evidence="1 2" key="1">
    <citation type="submission" date="2018-08" db="EMBL/GenBank/DDBJ databases">
        <title>Draft genome of the lignicolous fungus Coniochaeta pulveracea.</title>
        <authorList>
            <person name="Borstlap C.J."/>
            <person name="De Witt R.N."/>
            <person name="Botha A."/>
            <person name="Volschenk H."/>
        </authorList>
    </citation>
    <scope>NUCLEOTIDE SEQUENCE [LARGE SCALE GENOMIC DNA]</scope>
    <source>
        <strain evidence="1 2">CAB683</strain>
    </source>
</reference>
<evidence type="ECO:0008006" key="3">
    <source>
        <dbReference type="Google" id="ProtNLM"/>
    </source>
</evidence>
<keyword evidence="2" id="KW-1185">Reference proteome</keyword>
<gene>
    <name evidence="1" type="ORF">DL546_003255</name>
</gene>
<dbReference type="SUPFAM" id="SSF52047">
    <property type="entry name" value="RNI-like"/>
    <property type="match status" value="1"/>
</dbReference>
<protein>
    <recommendedName>
        <fullName evidence="3">F-box domain-containing protein</fullName>
    </recommendedName>
</protein>
<comment type="caution">
    <text evidence="1">The sequence shown here is derived from an EMBL/GenBank/DDBJ whole genome shotgun (WGS) entry which is preliminary data.</text>
</comment>
<dbReference type="OrthoDB" id="3945550at2759"/>
<evidence type="ECO:0000313" key="2">
    <source>
        <dbReference type="Proteomes" id="UP000275385"/>
    </source>
</evidence>
<evidence type="ECO:0000313" key="1">
    <source>
        <dbReference type="EMBL" id="RKU42382.1"/>
    </source>
</evidence>
<dbReference type="EMBL" id="QVQW01000057">
    <property type="protein sequence ID" value="RKU42382.1"/>
    <property type="molecule type" value="Genomic_DNA"/>
</dbReference>
<sequence length="662" mass="75483">MTLGPLFEPLPAEILAAACEYLADAHPPSVLSLGLANKHWYSVTSRFLYRTIAFKVGSQKQLAQDARRCEYLLRRDSAFAHVRRFIVHTRFEAIPNPVAEGCGRYYRLEDNHSDQQPLQWQRMPCAKLVGSLYDDDQTLDNLAPHERCTSLQRQLPHPYWPDVFWKPLCRLVESLPALRDFIFACHPDQLPHCLLQTLHGHLANPRLHICVFALHSLADAELDPHEVALAGSPLLHRLWVRYDDSNGYDRRFQPNYHADAVMDLVRGVAPNLKEIRVFHDWGREVNWNGDTLPPPLPWKGFPNVVRVAQQRRLGALQFLELDVWDRCADSPGPLSKEAMLRWEESTDFTVLRALRLRQRVTREALAFLVERCRLPSLVSLALYYDDTSDPEGVQLLQAFLRALPNLRSLELMHQSSPIRQLAAADALHSALTRLWLPEGPGTSYDEDLPLIVKSCPLIEDLRVTIPRYRGGAPEVRLYRVIGRLPRLQRLELLLDASSTTPATRVFVRTEHGVPAGDDDLDATFLSWSWSLQGRPRRAVYNALVDSAVDEKLAQAIFRAVSHGKKHARSSSCSGGLTAVLPLETLYIRVPGGDRMGRSWVDPSPWGELEKVLKPYLTTVAHSWRVRRDPRDDRRGVLHAVEVDRRRNEERVFKGRYALRGGF</sequence>
<accession>A0A420Y3D0</accession>
<name>A0A420Y3D0_9PEZI</name>
<dbReference type="STRING" id="177199.A0A420Y3D0"/>